<dbReference type="KEGG" id="sri:SELR_02760"/>
<dbReference type="PATRIC" id="fig|927704.6.peg.283"/>
<dbReference type="Proteomes" id="UP000007887">
    <property type="component" value="Chromosome"/>
</dbReference>
<dbReference type="Pfam" id="PF12784">
    <property type="entry name" value="PDDEXK_2"/>
    <property type="match status" value="1"/>
</dbReference>
<evidence type="ECO:0008006" key="3">
    <source>
        <dbReference type="Google" id="ProtNLM"/>
    </source>
</evidence>
<accession>I0GMJ7</accession>
<proteinExistence type="predicted"/>
<evidence type="ECO:0000313" key="1">
    <source>
        <dbReference type="EMBL" id="BAL81984.1"/>
    </source>
</evidence>
<dbReference type="HOGENOM" id="CLU_066200_0_0_9"/>
<evidence type="ECO:0000313" key="2">
    <source>
        <dbReference type="Proteomes" id="UP000007887"/>
    </source>
</evidence>
<reference evidence="1 2" key="1">
    <citation type="submission" date="2011-10" db="EMBL/GenBank/DDBJ databases">
        <title>Whole genome sequence of Selenomonas ruminantium subsp. lactilytica TAM6421.</title>
        <authorList>
            <person name="Oguchi A."/>
            <person name="Ankai A."/>
            <person name="Kaneko J."/>
            <person name="Yamada-Narita S."/>
            <person name="Fukui S."/>
            <person name="Takahashi M."/>
            <person name="Onodera T."/>
            <person name="Kojima S."/>
            <person name="Fushimi T."/>
            <person name="Abe N."/>
            <person name="Kamio Y."/>
            <person name="Yamazaki S."/>
            <person name="Fujita N."/>
        </authorList>
    </citation>
    <scope>NUCLEOTIDE SEQUENCE [LARGE SCALE GENOMIC DNA]</scope>
    <source>
        <strain evidence="2">NBRC 103574 / TAM6421</strain>
    </source>
</reference>
<gene>
    <name evidence="1" type="ordered locus">SELR_02760</name>
</gene>
<name>I0GMJ7_SELRL</name>
<protein>
    <recommendedName>
        <fullName evidence="3">PD-(D/E)XK nuclease family transposase</fullName>
    </recommendedName>
</protein>
<dbReference type="RefSeq" id="WP_014423429.1">
    <property type="nucleotide sequence ID" value="NC_017068.1"/>
</dbReference>
<organism evidence="1 2">
    <name type="scientific">Selenomonas ruminantium subsp. lactilytica (strain NBRC 103574 / TAM6421)</name>
    <dbReference type="NCBI Taxonomy" id="927704"/>
    <lineage>
        <taxon>Bacteria</taxon>
        <taxon>Bacillati</taxon>
        <taxon>Bacillota</taxon>
        <taxon>Negativicutes</taxon>
        <taxon>Selenomonadales</taxon>
        <taxon>Selenomonadaceae</taxon>
        <taxon>Selenomonas</taxon>
    </lineage>
</organism>
<dbReference type="AlphaFoldDB" id="I0GMJ7"/>
<dbReference type="OrthoDB" id="1663583at2"/>
<dbReference type="EMBL" id="AP012292">
    <property type="protein sequence ID" value="BAL81984.1"/>
    <property type="molecule type" value="Genomic_DNA"/>
</dbReference>
<dbReference type="eggNOG" id="COG5464">
    <property type="taxonomic scope" value="Bacteria"/>
</dbReference>
<sequence length="324" mass="36818">MDSSKRMKRLYDAACKEVLSEQGIAAHIMKTCVKEFKDIPVKEIIRYIQGKPEVGTVLVNPQGEVTRIEGLQNESKSESEQTVTFDVRFTVTAPGTGETIKLIINLEAQNKFNPGYPLLKRGIYYCSRLISGQYGTVFVKSGYGKIQKVYSIWVCVSPTHNTEYSITSYHMSEKNIVGNVQAKRQHYDLLTVVMVCLGKKKYTELNGLLRLLNMMMVDNYLTKQEKRQILTDEFDIEITPELEKGVDKMCNLSEGIEKNGIDKGITIGREEGREEGRKQGQEDEKLASARRMIAKKKFTAEDISESVELPLDFIKKLMQEQPAH</sequence>